<evidence type="ECO:0000256" key="1">
    <source>
        <dbReference type="ARBA" id="ARBA00023172"/>
    </source>
</evidence>
<protein>
    <recommendedName>
        <fullName evidence="2">Tyr recombinase domain-containing protein</fullName>
    </recommendedName>
</protein>
<keyword evidence="1" id="KW-0233">DNA recombination</keyword>
<proteinExistence type="predicted"/>
<dbReference type="RefSeq" id="WP_275305853.1">
    <property type="nucleotide sequence ID" value="NZ_CP095749.1"/>
</dbReference>
<dbReference type="PROSITE" id="PS51898">
    <property type="entry name" value="TYR_RECOMBINASE"/>
    <property type="match status" value="1"/>
</dbReference>
<dbReference type="InterPro" id="IPR011010">
    <property type="entry name" value="DNA_brk_join_enz"/>
</dbReference>
<name>A0ABY7ZZJ8_9ACTN</name>
<sequence>MACGGLRIGESLDVFPENFQDGTLRLRRQIVWYRDRDRDRDRDGLYTARYAPLKHRKEGEWHDVPLLEFFAAYADRFPVLNQQGGMTYPGLVRNSWDRAVKRLGLRDYTPHDLRRKGTTVTLTNGVAIHEVSRWLGPHSTKVTVDEYGRLAQEGRERCRQVVTTTFQGYLPEELTVGLAA</sequence>
<evidence type="ECO:0000259" key="2">
    <source>
        <dbReference type="PROSITE" id="PS51898"/>
    </source>
</evidence>
<keyword evidence="4" id="KW-1185">Reference proteome</keyword>
<dbReference type="Gene3D" id="1.10.443.10">
    <property type="entry name" value="Intergrase catalytic core"/>
    <property type="match status" value="1"/>
</dbReference>
<dbReference type="Proteomes" id="UP001218629">
    <property type="component" value="Chromosome"/>
</dbReference>
<evidence type="ECO:0000313" key="3">
    <source>
        <dbReference type="EMBL" id="WEB38125.1"/>
    </source>
</evidence>
<dbReference type="EMBL" id="CP095749">
    <property type="protein sequence ID" value="WEB38125.1"/>
    <property type="molecule type" value="Genomic_DNA"/>
</dbReference>
<accession>A0ABY7ZZJ8</accession>
<evidence type="ECO:0000313" key="4">
    <source>
        <dbReference type="Proteomes" id="UP001218629"/>
    </source>
</evidence>
<dbReference type="InterPro" id="IPR002104">
    <property type="entry name" value="Integrase_catalytic"/>
</dbReference>
<dbReference type="InterPro" id="IPR013762">
    <property type="entry name" value="Integrase-like_cat_sf"/>
</dbReference>
<feature type="domain" description="Tyr recombinase" evidence="2">
    <location>
        <begin position="1"/>
        <end position="163"/>
    </location>
</feature>
<dbReference type="SUPFAM" id="SSF56349">
    <property type="entry name" value="DNA breaking-rejoining enzymes"/>
    <property type="match status" value="1"/>
</dbReference>
<organism evidence="3 4">
    <name type="scientific">Streptomyces yunnanensis</name>
    <dbReference type="NCBI Taxonomy" id="156453"/>
    <lineage>
        <taxon>Bacteria</taxon>
        <taxon>Bacillati</taxon>
        <taxon>Actinomycetota</taxon>
        <taxon>Actinomycetes</taxon>
        <taxon>Kitasatosporales</taxon>
        <taxon>Streptomycetaceae</taxon>
        <taxon>Streptomyces</taxon>
    </lineage>
</organism>
<gene>
    <name evidence="3" type="ORF">MOV08_01580</name>
</gene>
<reference evidence="3 4" key="1">
    <citation type="submission" date="2022-03" db="EMBL/GenBank/DDBJ databases">
        <title>Streptomyces yunnanensis P86,complete genome.</title>
        <authorList>
            <person name="Chen S."/>
            <person name="Zhang Q."/>
        </authorList>
    </citation>
    <scope>NUCLEOTIDE SEQUENCE [LARGE SCALE GENOMIC DNA]</scope>
    <source>
        <strain evidence="3 4">P86</strain>
    </source>
</reference>